<name>A0ABQ0LIL9_MYCCL</name>
<evidence type="ECO:0000313" key="2">
    <source>
        <dbReference type="Proteomes" id="UP000815677"/>
    </source>
</evidence>
<dbReference type="Proteomes" id="UP000815677">
    <property type="component" value="Unassembled WGS sequence"/>
</dbReference>
<gene>
    <name evidence="1" type="ORF">MCHLO_07640</name>
</gene>
<keyword evidence="2" id="KW-1185">Reference proteome</keyword>
<protein>
    <submittedName>
        <fullName evidence="1">Uncharacterized protein</fullName>
    </submittedName>
</protein>
<evidence type="ECO:0000313" key="1">
    <source>
        <dbReference type="EMBL" id="GAT50394.1"/>
    </source>
</evidence>
<proteinExistence type="predicted"/>
<dbReference type="EMBL" id="DF846442">
    <property type="protein sequence ID" value="GAT50394.1"/>
    <property type="molecule type" value="Genomic_DNA"/>
</dbReference>
<accession>A0ABQ0LIL9</accession>
<sequence length="125" mass="14505">MDCVEPRIRDAKHYRDPRGLRVFLHNHEVPVAPCRCVAKGERRIPPLWCLFQFADSAGQSWRYWQAPHLAHNLNDPVILITSRARRSSPSARDDNRRCIGPASMRVLESLCTRARNLDSRDCMRL</sequence>
<reference evidence="1" key="1">
    <citation type="submission" date="2014-09" db="EMBL/GenBank/DDBJ databases">
        <title>Genome sequence of the luminous mushroom Mycena chlorophos for searching fungal bioluminescence genes.</title>
        <authorList>
            <person name="Tanaka Y."/>
            <person name="Kasuga D."/>
            <person name="Oba Y."/>
            <person name="Hase S."/>
            <person name="Sato K."/>
            <person name="Oba Y."/>
            <person name="Sakakibara Y."/>
        </authorList>
    </citation>
    <scope>NUCLEOTIDE SEQUENCE</scope>
</reference>
<organism evidence="1 2">
    <name type="scientific">Mycena chlorophos</name>
    <name type="common">Agaric fungus</name>
    <name type="synonym">Agaricus chlorophos</name>
    <dbReference type="NCBI Taxonomy" id="658473"/>
    <lineage>
        <taxon>Eukaryota</taxon>
        <taxon>Fungi</taxon>
        <taxon>Dikarya</taxon>
        <taxon>Basidiomycota</taxon>
        <taxon>Agaricomycotina</taxon>
        <taxon>Agaricomycetes</taxon>
        <taxon>Agaricomycetidae</taxon>
        <taxon>Agaricales</taxon>
        <taxon>Marasmiineae</taxon>
        <taxon>Mycenaceae</taxon>
        <taxon>Mycena</taxon>
    </lineage>
</organism>